<dbReference type="PROSITE" id="PS50011">
    <property type="entry name" value="PROTEIN_KINASE_DOM"/>
    <property type="match status" value="1"/>
</dbReference>
<protein>
    <recommendedName>
        <fullName evidence="8">Mitogen-activated protein kinase</fullName>
        <ecNumber evidence="8">2.7.11.24</ecNumber>
    </recommendedName>
</protein>
<dbReference type="GO" id="GO:0004707">
    <property type="term" value="F:MAP kinase activity"/>
    <property type="evidence" value="ECO:0007669"/>
    <property type="project" value="UniProtKB-EC"/>
</dbReference>
<dbReference type="InterPro" id="IPR003527">
    <property type="entry name" value="MAP_kinase_CS"/>
</dbReference>
<dbReference type="OMA" id="MDIPRPE"/>
<feature type="binding site" evidence="6">
    <location>
        <position position="53"/>
    </location>
    <ligand>
        <name>ATP</name>
        <dbReference type="ChEBI" id="CHEBI:30616"/>
    </ligand>
</feature>
<keyword evidence="1 7" id="KW-0723">Serine/threonine-protein kinase</keyword>
<comment type="activity regulation">
    <text evidence="8">Activated by threonine and tyrosine phosphorylation.</text>
</comment>
<reference evidence="11" key="1">
    <citation type="submission" date="2007-12" db="EMBL/GenBank/DDBJ databases">
        <title>Annotation of Entamoeba dispar SAW760.</title>
        <authorList>
            <person name="Lorenzi H."/>
            <person name="Inman J."/>
            <person name="Schobel S."/>
            <person name="Amedeo P."/>
            <person name="Caler E."/>
        </authorList>
    </citation>
    <scope>NUCLEOTIDE SEQUENCE [LARGE SCALE GENOMIC DNA]</scope>
    <source>
        <strain evidence="11">ATCC PRA-260 / SAW760</strain>
    </source>
</reference>
<dbReference type="FunFam" id="1.10.510.10:FF:000238">
    <property type="entry name" value="Mitogen-activated protein kinase"/>
    <property type="match status" value="1"/>
</dbReference>
<gene>
    <name evidence="10" type="ORF">EDI_350740</name>
</gene>
<evidence type="ECO:0000256" key="4">
    <source>
        <dbReference type="ARBA" id="ARBA00022777"/>
    </source>
</evidence>
<dbReference type="EMBL" id="DS549883">
    <property type="protein sequence ID" value="EDR24588.1"/>
    <property type="molecule type" value="Genomic_DNA"/>
</dbReference>
<evidence type="ECO:0000313" key="10">
    <source>
        <dbReference type="EMBL" id="EDR24588.1"/>
    </source>
</evidence>
<dbReference type="SMART" id="SM00220">
    <property type="entry name" value="S_TKc"/>
    <property type="match status" value="1"/>
</dbReference>
<dbReference type="GeneID" id="5884168"/>
<evidence type="ECO:0000256" key="5">
    <source>
        <dbReference type="ARBA" id="ARBA00022840"/>
    </source>
</evidence>
<name>B0ELK4_ENTDS</name>
<dbReference type="OrthoDB" id="192887at2759"/>
<evidence type="ECO:0000256" key="7">
    <source>
        <dbReference type="RuleBase" id="RU000304"/>
    </source>
</evidence>
<dbReference type="InterPro" id="IPR050117">
    <property type="entry name" value="MAPK"/>
</dbReference>
<keyword evidence="5 6" id="KW-0067">ATP-binding</keyword>
<evidence type="ECO:0000256" key="2">
    <source>
        <dbReference type="ARBA" id="ARBA00022679"/>
    </source>
</evidence>
<dbReference type="VEuPathDB" id="AmoebaDB:EDI_350740"/>
<dbReference type="CDD" id="cd07852">
    <property type="entry name" value="STKc_MAPK15-like"/>
    <property type="match status" value="1"/>
</dbReference>
<dbReference type="FunFam" id="3.30.200.20:FF:001058">
    <property type="entry name" value="Mitogen-activated protein kinase"/>
    <property type="match status" value="1"/>
</dbReference>
<dbReference type="PROSITE" id="PS00108">
    <property type="entry name" value="PROTEIN_KINASE_ST"/>
    <property type="match status" value="1"/>
</dbReference>
<proteinExistence type="inferred from homology"/>
<dbReference type="PANTHER" id="PTHR24055">
    <property type="entry name" value="MITOGEN-ACTIVATED PROTEIN KINASE"/>
    <property type="match status" value="1"/>
</dbReference>
<comment type="cofactor">
    <cofactor evidence="8">
        <name>Mg(2+)</name>
        <dbReference type="ChEBI" id="CHEBI:18420"/>
    </cofactor>
</comment>
<dbReference type="SUPFAM" id="SSF56112">
    <property type="entry name" value="Protein kinase-like (PK-like)"/>
    <property type="match status" value="1"/>
</dbReference>
<comment type="similarity">
    <text evidence="8">Belongs to the protein kinase superfamily. Ser/Thr protein kinase family. MAP kinase subfamily.</text>
</comment>
<dbReference type="Proteomes" id="UP000008076">
    <property type="component" value="Unassembled WGS sequence"/>
</dbReference>
<dbReference type="Pfam" id="PF00069">
    <property type="entry name" value="Pkinase"/>
    <property type="match status" value="1"/>
</dbReference>
<dbReference type="Gene3D" id="1.10.510.10">
    <property type="entry name" value="Transferase(Phosphotransferase) domain 1"/>
    <property type="match status" value="1"/>
</dbReference>
<dbReference type="InterPro" id="IPR000719">
    <property type="entry name" value="Prot_kinase_dom"/>
</dbReference>
<dbReference type="InterPro" id="IPR017441">
    <property type="entry name" value="Protein_kinase_ATP_BS"/>
</dbReference>
<comment type="catalytic activity">
    <reaction evidence="8">
        <text>L-threonyl-[protein] + ATP = O-phospho-L-threonyl-[protein] + ADP + H(+)</text>
        <dbReference type="Rhea" id="RHEA:46608"/>
        <dbReference type="Rhea" id="RHEA-COMP:11060"/>
        <dbReference type="Rhea" id="RHEA-COMP:11605"/>
        <dbReference type="ChEBI" id="CHEBI:15378"/>
        <dbReference type="ChEBI" id="CHEBI:30013"/>
        <dbReference type="ChEBI" id="CHEBI:30616"/>
        <dbReference type="ChEBI" id="CHEBI:61977"/>
        <dbReference type="ChEBI" id="CHEBI:456216"/>
        <dbReference type="EC" id="2.7.11.24"/>
    </reaction>
</comment>
<evidence type="ECO:0000256" key="1">
    <source>
        <dbReference type="ARBA" id="ARBA00022527"/>
    </source>
</evidence>
<keyword evidence="11" id="KW-1185">Reference proteome</keyword>
<dbReference type="AlphaFoldDB" id="B0ELK4"/>
<keyword evidence="4 8" id="KW-0418">Kinase</keyword>
<evidence type="ECO:0000313" key="11">
    <source>
        <dbReference type="Proteomes" id="UP000008076"/>
    </source>
</evidence>
<dbReference type="InterPro" id="IPR008271">
    <property type="entry name" value="Ser/Thr_kinase_AS"/>
</dbReference>
<evidence type="ECO:0000256" key="6">
    <source>
        <dbReference type="PROSITE-ProRule" id="PRU10141"/>
    </source>
</evidence>
<dbReference type="EC" id="2.7.11.24" evidence="8"/>
<feature type="domain" description="Protein kinase" evidence="9">
    <location>
        <begin position="24"/>
        <end position="306"/>
    </location>
</feature>
<sequence>MSDKEYMSSCDPDEELDLKIAKKYEIVQKIGKGAYGVVWKAVDKTTHETVALKKIFDAFQNATDAQRTFREIMYLQRMDHENIVQLVNVMKAENNKDIYLAFEYMETDLHAVIRANILEDIQIRYIIYQLLKALKYLHSAGIVHRDIKPSNLLLNSDCLLKVADFGLARSLDKETLQTDYVETRWYRAPEILLGSQRYSFAIDLWSVGCILGEIINGKPLFPGSSTLNQLDKIIEATGQPSAEDLEVIDSPLSMNLLSSLPQRETKGLAEIVPKASDDALELMEELLTFNPEKRATAEKALESTFVADFHDPNDEPSAPGKITIPITDNHKYSINNYRGSLYVEIMRKYPQN</sequence>
<keyword evidence="8" id="KW-0460">Magnesium</keyword>
<dbReference type="Gene3D" id="3.30.200.20">
    <property type="entry name" value="Phosphorylase Kinase, domain 1"/>
    <property type="match status" value="1"/>
</dbReference>
<accession>B0ELK4</accession>
<dbReference type="KEGG" id="edi:EDI_350740"/>
<dbReference type="eggNOG" id="KOG0660">
    <property type="taxonomic scope" value="Eukaryota"/>
</dbReference>
<keyword evidence="2 8" id="KW-0808">Transferase</keyword>
<dbReference type="GO" id="GO:0005524">
    <property type="term" value="F:ATP binding"/>
    <property type="evidence" value="ECO:0007669"/>
    <property type="project" value="UniProtKB-UniRule"/>
</dbReference>
<evidence type="ECO:0000256" key="3">
    <source>
        <dbReference type="ARBA" id="ARBA00022741"/>
    </source>
</evidence>
<dbReference type="PROSITE" id="PS01351">
    <property type="entry name" value="MAPK"/>
    <property type="match status" value="1"/>
</dbReference>
<organism evidence="11">
    <name type="scientific">Entamoeba dispar (strain ATCC PRA-260 / SAW760)</name>
    <dbReference type="NCBI Taxonomy" id="370354"/>
    <lineage>
        <taxon>Eukaryota</taxon>
        <taxon>Amoebozoa</taxon>
        <taxon>Evosea</taxon>
        <taxon>Archamoebae</taxon>
        <taxon>Mastigamoebida</taxon>
        <taxon>Entamoebidae</taxon>
        <taxon>Entamoeba</taxon>
    </lineage>
</organism>
<evidence type="ECO:0000256" key="8">
    <source>
        <dbReference type="RuleBase" id="RU361165"/>
    </source>
</evidence>
<dbReference type="RefSeq" id="XP_001739042.1">
    <property type="nucleotide sequence ID" value="XM_001738990.1"/>
</dbReference>
<dbReference type="InterPro" id="IPR011009">
    <property type="entry name" value="Kinase-like_dom_sf"/>
</dbReference>
<dbReference type="PROSITE" id="PS00107">
    <property type="entry name" value="PROTEIN_KINASE_ATP"/>
    <property type="match status" value="1"/>
</dbReference>
<evidence type="ECO:0000259" key="9">
    <source>
        <dbReference type="PROSITE" id="PS50011"/>
    </source>
</evidence>
<keyword evidence="3 6" id="KW-0547">Nucleotide-binding</keyword>